<accession>A0A128FJ66</accession>
<feature type="domain" description="Baseplate hub protein gp44/GpP-like second" evidence="3">
    <location>
        <begin position="90"/>
        <end position="173"/>
    </location>
</feature>
<keyword evidence="5" id="KW-1185">Reference proteome</keyword>
<dbReference type="Proteomes" id="UP000073601">
    <property type="component" value="Unassembled WGS sequence"/>
</dbReference>
<evidence type="ECO:0000313" key="5">
    <source>
        <dbReference type="Proteomes" id="UP000073601"/>
    </source>
</evidence>
<dbReference type="InterPro" id="IPR026276">
    <property type="entry name" value="Baseplate_GpP"/>
</dbReference>
<dbReference type="RefSeq" id="WP_062715050.1">
    <property type="nucleotide sequence ID" value="NZ_CAWRCI010000087.1"/>
</dbReference>
<feature type="domain" description="Baseplate hub protein gp44-like N-terminal" evidence="1">
    <location>
        <begin position="3"/>
        <end position="87"/>
    </location>
</feature>
<dbReference type="AlphaFoldDB" id="A0A128FJ66"/>
<dbReference type="Gene3D" id="3.55.50.10">
    <property type="entry name" value="Baseplate protein-like domains"/>
    <property type="match status" value="1"/>
</dbReference>
<evidence type="ECO:0000259" key="3">
    <source>
        <dbReference type="Pfam" id="PF22255"/>
    </source>
</evidence>
<dbReference type="InterPro" id="IPR053981">
    <property type="entry name" value="Gp44/GpP-like_2nd"/>
</dbReference>
<dbReference type="SUPFAM" id="SSF69279">
    <property type="entry name" value="Phage tail proteins"/>
    <property type="match status" value="2"/>
</dbReference>
<protein>
    <submittedName>
        <fullName evidence="4">Phage late control gene D protein (GPD)</fullName>
    </submittedName>
</protein>
<dbReference type="Gene3D" id="2.30.300.10">
    <property type="entry name" value="Baseplate protein-like domain - beta roll fold"/>
    <property type="match status" value="1"/>
</dbReference>
<dbReference type="Pfam" id="PF21683">
    <property type="entry name" value="GpP-like_1st"/>
    <property type="match status" value="1"/>
</dbReference>
<dbReference type="Pfam" id="PF22255">
    <property type="entry name" value="Gp44-like_2nd"/>
    <property type="match status" value="1"/>
</dbReference>
<organism evidence="4 5">
    <name type="scientific">Grimontia marina</name>
    <dbReference type="NCBI Taxonomy" id="646534"/>
    <lineage>
        <taxon>Bacteria</taxon>
        <taxon>Pseudomonadati</taxon>
        <taxon>Pseudomonadota</taxon>
        <taxon>Gammaproteobacteria</taxon>
        <taxon>Vibrionales</taxon>
        <taxon>Vibrionaceae</taxon>
        <taxon>Grimontia</taxon>
    </lineage>
</organism>
<gene>
    <name evidence="4" type="ORF">GMA8713_04882</name>
</gene>
<dbReference type="InterPro" id="IPR053982">
    <property type="entry name" value="Gp44/GpP-like_C"/>
</dbReference>
<evidence type="ECO:0000259" key="1">
    <source>
        <dbReference type="Pfam" id="PF21683"/>
    </source>
</evidence>
<feature type="domain" description="Baseplate hub protein gp44/GpP-like C-terminal" evidence="2">
    <location>
        <begin position="254"/>
        <end position="334"/>
    </location>
</feature>
<proteinExistence type="predicted"/>
<evidence type="ECO:0000313" key="4">
    <source>
        <dbReference type="EMBL" id="CZF86843.1"/>
    </source>
</evidence>
<dbReference type="EMBL" id="FIZY01000087">
    <property type="protein sequence ID" value="CZF86843.1"/>
    <property type="molecule type" value="Genomic_DNA"/>
</dbReference>
<dbReference type="InterPro" id="IPR023399">
    <property type="entry name" value="Baseplate-like_2-layer_sand"/>
</dbReference>
<name>A0A128FJ66_9GAMM</name>
<evidence type="ECO:0000259" key="2">
    <source>
        <dbReference type="Pfam" id="PF21929"/>
    </source>
</evidence>
<reference evidence="5" key="1">
    <citation type="submission" date="2016-02" db="EMBL/GenBank/DDBJ databases">
        <authorList>
            <person name="Rodrigo-Torres Lidia"/>
            <person name="Arahal R.David."/>
        </authorList>
    </citation>
    <scope>NUCLEOTIDE SEQUENCE [LARGE SCALE GENOMIC DNA]</scope>
    <source>
        <strain evidence="5">CECT 8713</strain>
    </source>
</reference>
<dbReference type="InterPro" id="IPR049354">
    <property type="entry name" value="GpP-like_N"/>
</dbReference>
<sequence length="349" mass="38642">MDKVSLKIGGRLWQGWKAISISRSLSAVTGEHQFSITRSWKEAEVLPLKEGMAVEVLIAQETVATGYIAERIPSYDAHSLSYQITARCKTKDLVESSLVHRSGEWKNITLASIAAEICKPYRIQVEVETDVGRPFDTVRLEQGESPFELLERLTRQRGVLLTSNAAGNLVITRASTLQLDTALILGQNILAARGRFSEAERFSRYIIKGVGSGATFDSEPAAKIGGQLISVDDKGVTRYRPKIILSEEIFTADGASRRGQWQKQRALAEATHTEITVKGWRMPDGALWPLNRRIRVDDPIQGIDAVMLIASLTYLEDDQGRITVLGLVPPEAMDIPIETEKDTQQVGAW</sequence>
<dbReference type="PIRSF" id="PIRSF004440">
    <property type="entry name" value="GpP"/>
    <property type="match status" value="1"/>
</dbReference>
<dbReference type="Gene3D" id="3.30.1920.10">
    <property type="entry name" value="Baseplate protein-like domains - 2 layer sandwich fold"/>
    <property type="match status" value="1"/>
</dbReference>
<dbReference type="Pfam" id="PF21929">
    <property type="entry name" value="GpP_4th"/>
    <property type="match status" value="1"/>
</dbReference>